<organism evidence="7 8">
    <name type="scientific">Lysinibacillus alkalisoli</name>
    <dbReference type="NCBI Taxonomy" id="1911548"/>
    <lineage>
        <taxon>Bacteria</taxon>
        <taxon>Bacillati</taxon>
        <taxon>Bacillota</taxon>
        <taxon>Bacilli</taxon>
        <taxon>Bacillales</taxon>
        <taxon>Bacillaceae</taxon>
        <taxon>Lysinibacillus</taxon>
    </lineage>
</organism>
<reference evidence="7" key="2">
    <citation type="submission" date="2020-09" db="EMBL/GenBank/DDBJ databases">
        <authorList>
            <person name="Sun Q."/>
            <person name="Zhou Y."/>
        </authorList>
    </citation>
    <scope>NUCLEOTIDE SEQUENCE</scope>
    <source>
        <strain evidence="7">CGMCC 1.15760</strain>
    </source>
</reference>
<evidence type="ECO:0000313" key="8">
    <source>
        <dbReference type="Proteomes" id="UP000616608"/>
    </source>
</evidence>
<evidence type="ECO:0000313" key="7">
    <source>
        <dbReference type="EMBL" id="GGG10301.1"/>
    </source>
</evidence>
<evidence type="ECO:0000256" key="5">
    <source>
        <dbReference type="ARBA" id="ARBA00022842"/>
    </source>
</evidence>
<keyword evidence="3 6" id="KW-0808">Transferase</keyword>
<dbReference type="SUPFAM" id="SSF48576">
    <property type="entry name" value="Terpenoid synthases"/>
    <property type="match status" value="1"/>
</dbReference>
<proteinExistence type="inferred from homology"/>
<keyword evidence="5" id="KW-0460">Magnesium</keyword>
<dbReference type="PANTHER" id="PTHR12001">
    <property type="entry name" value="GERANYLGERANYL PYROPHOSPHATE SYNTHASE"/>
    <property type="match status" value="1"/>
</dbReference>
<reference evidence="7" key="1">
    <citation type="journal article" date="2014" name="Int. J. Syst. Evol. Microbiol.">
        <title>Complete genome sequence of Corynebacterium casei LMG S-19264T (=DSM 44701T), isolated from a smear-ripened cheese.</title>
        <authorList>
            <consortium name="US DOE Joint Genome Institute (JGI-PGF)"/>
            <person name="Walter F."/>
            <person name="Albersmeier A."/>
            <person name="Kalinowski J."/>
            <person name="Ruckert C."/>
        </authorList>
    </citation>
    <scope>NUCLEOTIDE SEQUENCE</scope>
    <source>
        <strain evidence="7">CGMCC 1.15760</strain>
    </source>
</reference>
<dbReference type="InterPro" id="IPR000092">
    <property type="entry name" value="Polyprenyl_synt"/>
</dbReference>
<dbReference type="RefSeq" id="WP_188613036.1">
    <property type="nucleotide sequence ID" value="NZ_BMJT01000001.1"/>
</dbReference>
<evidence type="ECO:0000256" key="1">
    <source>
        <dbReference type="ARBA" id="ARBA00001946"/>
    </source>
</evidence>
<dbReference type="PANTHER" id="PTHR12001:SF69">
    <property type="entry name" value="ALL TRANS-POLYPRENYL-DIPHOSPHATE SYNTHASE PDSS1"/>
    <property type="match status" value="1"/>
</dbReference>
<protein>
    <recommendedName>
        <fullName evidence="9">Competence protein ComQ</fullName>
    </recommendedName>
</protein>
<name>A0A917D652_9BACI</name>
<dbReference type="InterPro" id="IPR008949">
    <property type="entry name" value="Isoprenoid_synthase_dom_sf"/>
</dbReference>
<evidence type="ECO:0000256" key="2">
    <source>
        <dbReference type="ARBA" id="ARBA00006706"/>
    </source>
</evidence>
<dbReference type="SFLD" id="SFLDG01211">
    <property type="entry name" value="Competence_Regulatory_Protein"/>
    <property type="match status" value="1"/>
</dbReference>
<comment type="similarity">
    <text evidence="2 6">Belongs to the FPP/GGPP synthase family.</text>
</comment>
<dbReference type="InterPro" id="IPR033965">
    <property type="entry name" value="ComQ"/>
</dbReference>
<sequence length="300" mass="34140">MMYVTQIHKEMETLIESVTLTHNFKRLLQDCLVRKLSTEYDFSFGSVCIMHFKELANYDSEEIFTIAAALELLILSGDLLDDVQDRDSDDKWNATYDELLCASLAFLSLYNAVLVQSSFVYKNEALQHTTQLLLQSINGQYLDVGTANMTEEQYLTMTEKKSGALFNLSCQLGTVLATGNMCATVTEYALCFGIIQQINNDLHDLLPSSAKNDLVNRKLSLPILYLLRDNNKETAAIREYYRNLELSHFPISDYASTIVDSGAIHYANAIKYMYKQKGLLALHKQQFQSQHTSYLNKLLE</sequence>
<dbReference type="Pfam" id="PF00348">
    <property type="entry name" value="polyprenyl_synt"/>
    <property type="match status" value="1"/>
</dbReference>
<comment type="caution">
    <text evidence="7">The sequence shown here is derived from an EMBL/GenBank/DDBJ whole genome shotgun (WGS) entry which is preliminary data.</text>
</comment>
<evidence type="ECO:0000256" key="3">
    <source>
        <dbReference type="ARBA" id="ARBA00022679"/>
    </source>
</evidence>
<dbReference type="AlphaFoldDB" id="A0A917D652"/>
<gene>
    <name evidence="7" type="ORF">GCM10007425_00810</name>
</gene>
<dbReference type="EMBL" id="BMJT01000001">
    <property type="protein sequence ID" value="GGG10301.1"/>
    <property type="molecule type" value="Genomic_DNA"/>
</dbReference>
<dbReference type="CDD" id="cd00385">
    <property type="entry name" value="Isoprenoid_Biosyn_C1"/>
    <property type="match status" value="1"/>
</dbReference>
<keyword evidence="8" id="KW-1185">Reference proteome</keyword>
<evidence type="ECO:0000256" key="4">
    <source>
        <dbReference type="ARBA" id="ARBA00022723"/>
    </source>
</evidence>
<dbReference type="GO" id="GO:0004659">
    <property type="term" value="F:prenyltransferase activity"/>
    <property type="evidence" value="ECO:0007669"/>
    <property type="project" value="InterPro"/>
</dbReference>
<dbReference type="GO" id="GO:0008299">
    <property type="term" value="P:isoprenoid biosynthetic process"/>
    <property type="evidence" value="ECO:0007669"/>
    <property type="project" value="InterPro"/>
</dbReference>
<evidence type="ECO:0000256" key="6">
    <source>
        <dbReference type="RuleBase" id="RU004466"/>
    </source>
</evidence>
<dbReference type="Proteomes" id="UP000616608">
    <property type="component" value="Unassembled WGS sequence"/>
</dbReference>
<dbReference type="GO" id="GO:0046872">
    <property type="term" value="F:metal ion binding"/>
    <property type="evidence" value="ECO:0007669"/>
    <property type="project" value="UniProtKB-KW"/>
</dbReference>
<dbReference type="SFLD" id="SFLDS00005">
    <property type="entry name" value="Isoprenoid_Synthase_Type_I"/>
    <property type="match status" value="1"/>
</dbReference>
<evidence type="ECO:0008006" key="9">
    <source>
        <dbReference type="Google" id="ProtNLM"/>
    </source>
</evidence>
<comment type="cofactor">
    <cofactor evidence="1">
        <name>Mg(2+)</name>
        <dbReference type="ChEBI" id="CHEBI:18420"/>
    </cofactor>
</comment>
<accession>A0A917D652</accession>
<dbReference type="Gene3D" id="1.10.600.10">
    <property type="entry name" value="Farnesyl Diphosphate Synthase"/>
    <property type="match status" value="1"/>
</dbReference>
<keyword evidence="4" id="KW-0479">Metal-binding</keyword>